<accession>A0A1L5YCQ8</accession>
<evidence type="ECO:0000256" key="1">
    <source>
        <dbReference type="ARBA" id="ARBA00022448"/>
    </source>
</evidence>
<feature type="site" description="Deprotonates C-terminal active site Cys" evidence="6">
    <location>
        <position position="25"/>
    </location>
</feature>
<sequence>MSVINLNDTEFQAQVLESSTIVLVDFWAPWCGPCRLMSPLMDWAAKTYRGSLKVAKIEIDNNKSTRDSYSIKGIPTLILFKAGKEIARREGAISQAQLEEFLVSNGLGKVI</sequence>
<gene>
    <name evidence="9" type="primary">trxA</name>
    <name evidence="11" type="synonym">MYN1_Chr_649</name>
    <name evidence="9" type="ORF">PCKR_721</name>
    <name evidence="10" type="ORF">PFK_721</name>
    <name evidence="11" type="ORF">PMYN1_Chma666</name>
</gene>
<dbReference type="NCBIfam" id="TIGR01068">
    <property type="entry name" value="thioredoxin"/>
    <property type="match status" value="1"/>
</dbReference>
<feature type="active site" description="Nucleophile" evidence="6">
    <location>
        <position position="31"/>
    </location>
</feature>
<evidence type="ECO:0000256" key="3">
    <source>
        <dbReference type="ARBA" id="ARBA00023157"/>
    </source>
</evidence>
<feature type="domain" description="Thioredoxin" evidence="8">
    <location>
        <begin position="1"/>
        <end position="107"/>
    </location>
</feature>
<keyword evidence="1" id="KW-0813">Transport</keyword>
<reference evidence="11 12" key="2">
    <citation type="submission" date="2019-06" db="EMBL/GenBank/DDBJ databases">
        <title>A hidden player of endosymbiotic evolution: DNA virus triggered massive gene transfer.</title>
        <authorList>
            <person name="Matsuo M."/>
            <person name="Katahata A."/>
            <person name="Tachikawa M."/>
            <person name="Minakuchi Y."/>
            <person name="Noguchi H."/>
            <person name="Toyoda A."/>
            <person name="Fujiyama A."/>
            <person name="Suzuki Y."/>
            <person name="Satoh S."/>
            <person name="Nakayama T."/>
            <person name="Kamikawa R."/>
            <person name="Nomura M."/>
            <person name="Inagaki Y."/>
            <person name="Ishida K."/>
            <person name="Obokata J."/>
        </authorList>
    </citation>
    <scope>NUCLEOTIDE SEQUENCE [LARGE SCALE GENOMIC DNA]</scope>
    <source>
        <strain evidence="11 12">MYN1</strain>
    </source>
</reference>
<dbReference type="PROSITE" id="PS00194">
    <property type="entry name" value="THIOREDOXIN_1"/>
    <property type="match status" value="1"/>
</dbReference>
<feature type="site" description="Contributes to redox potential value" evidence="6">
    <location>
        <position position="32"/>
    </location>
</feature>
<evidence type="ECO:0000256" key="7">
    <source>
        <dbReference type="PIRSR" id="PIRSR000077-4"/>
    </source>
</evidence>
<dbReference type="FunFam" id="3.40.30.10:FF:000001">
    <property type="entry name" value="Thioredoxin"/>
    <property type="match status" value="1"/>
</dbReference>
<dbReference type="InterPro" id="IPR017937">
    <property type="entry name" value="Thioredoxin_CS"/>
</dbReference>
<dbReference type="PROSITE" id="PS51352">
    <property type="entry name" value="THIOREDOXIN_2"/>
    <property type="match status" value="1"/>
</dbReference>
<geneLocation type="plastid" evidence="9"/>
<evidence type="ECO:0000313" key="10">
    <source>
        <dbReference type="EMBL" id="AQX45253.1"/>
    </source>
</evidence>
<dbReference type="PANTHER" id="PTHR45663:SF22">
    <property type="entry name" value="THIOREDOXIN X, CHLOROPLASTIC"/>
    <property type="match status" value="1"/>
</dbReference>
<evidence type="ECO:0000259" key="8">
    <source>
        <dbReference type="PROSITE" id="PS51352"/>
    </source>
</evidence>
<feature type="active site" description="Nucleophile" evidence="6">
    <location>
        <position position="34"/>
    </location>
</feature>
<dbReference type="InterPro" id="IPR013766">
    <property type="entry name" value="Thioredoxin_domain"/>
</dbReference>
<dbReference type="SUPFAM" id="SSF52833">
    <property type="entry name" value="Thioredoxin-like"/>
    <property type="match status" value="1"/>
</dbReference>
<name>A0A1L5YCQ8_9EUKA</name>
<keyword evidence="9" id="KW-0934">Plastid</keyword>
<dbReference type="EMBL" id="LC490351">
    <property type="protein sequence ID" value="BBL86471.1"/>
    <property type="molecule type" value="Genomic_DNA"/>
</dbReference>
<feature type="disulfide bond" description="Redox-active" evidence="7">
    <location>
        <begin position="31"/>
        <end position="34"/>
    </location>
</feature>
<proteinExistence type="inferred from homology"/>
<keyword evidence="3 7" id="KW-1015">Disulfide bond</keyword>
<comment type="similarity">
    <text evidence="5">Belongs to the thioredoxin family.</text>
</comment>
<dbReference type="Proteomes" id="UP000503178">
    <property type="component" value="Chromatophore Pltd"/>
</dbReference>
<evidence type="ECO:0000256" key="4">
    <source>
        <dbReference type="ARBA" id="ARBA00023284"/>
    </source>
</evidence>
<keyword evidence="12" id="KW-1185">Reference proteome</keyword>
<dbReference type="AlphaFoldDB" id="A0A1L5YCQ8"/>
<evidence type="ECO:0000256" key="2">
    <source>
        <dbReference type="ARBA" id="ARBA00022982"/>
    </source>
</evidence>
<protein>
    <recommendedName>
        <fullName evidence="5">Thioredoxin</fullName>
    </recommendedName>
</protein>
<keyword evidence="4 7" id="KW-0676">Redox-active center</keyword>
<evidence type="ECO:0000313" key="11">
    <source>
        <dbReference type="EMBL" id="BBL86471.1"/>
    </source>
</evidence>
<dbReference type="PRINTS" id="PR00421">
    <property type="entry name" value="THIOREDOXIN"/>
</dbReference>
<dbReference type="Pfam" id="PF00085">
    <property type="entry name" value="Thioredoxin"/>
    <property type="match status" value="1"/>
</dbReference>
<evidence type="ECO:0000313" key="9">
    <source>
        <dbReference type="EMBL" id="APP88486.1"/>
    </source>
</evidence>
<keyword evidence="2" id="KW-0249">Electron transport</keyword>
<dbReference type="EMBL" id="KY124271">
    <property type="protein sequence ID" value="AQX45253.1"/>
    <property type="molecule type" value="Genomic_DNA"/>
</dbReference>
<dbReference type="PANTHER" id="PTHR45663">
    <property type="entry name" value="GEO12009P1"/>
    <property type="match status" value="1"/>
</dbReference>
<dbReference type="PIRSF" id="PIRSF000077">
    <property type="entry name" value="Thioredoxin"/>
    <property type="match status" value="1"/>
</dbReference>
<dbReference type="InterPro" id="IPR005746">
    <property type="entry name" value="Thioredoxin"/>
</dbReference>
<evidence type="ECO:0000256" key="5">
    <source>
        <dbReference type="PIRNR" id="PIRNR000077"/>
    </source>
</evidence>
<dbReference type="InterPro" id="IPR036249">
    <property type="entry name" value="Thioredoxin-like_sf"/>
</dbReference>
<dbReference type="EMBL" id="KX897545">
    <property type="protein sequence ID" value="APP88486.1"/>
    <property type="molecule type" value="Genomic_DNA"/>
</dbReference>
<dbReference type="CDD" id="cd02947">
    <property type="entry name" value="TRX_family"/>
    <property type="match status" value="1"/>
</dbReference>
<dbReference type="GO" id="GO:0005737">
    <property type="term" value="C:cytoplasm"/>
    <property type="evidence" value="ECO:0007669"/>
    <property type="project" value="TreeGrafter"/>
</dbReference>
<feature type="site" description="Contributes to redox potential value" evidence="6">
    <location>
        <position position="33"/>
    </location>
</feature>
<evidence type="ECO:0000256" key="6">
    <source>
        <dbReference type="PIRSR" id="PIRSR000077-1"/>
    </source>
</evidence>
<evidence type="ECO:0000313" key="12">
    <source>
        <dbReference type="Proteomes" id="UP000503178"/>
    </source>
</evidence>
<reference evidence="9" key="1">
    <citation type="journal article" date="2017" name="Protist">
        <title>Diversity of the Photosynthetic Paulinella Species, with the Description of Paulinella micropora sp. nov. and the Chromatophore Genome Sequence for strain KR01.</title>
        <authorList>
            <person name="Lhee D."/>
            <person name="Yang E.C."/>
            <person name="Kim J.I."/>
            <person name="Nakayama T."/>
            <person name="Zuccarello G."/>
            <person name="Andersen R.A."/>
            <person name="Yoon H.S."/>
        </authorList>
    </citation>
    <scope>NUCLEOTIDE SEQUENCE</scope>
    <source>
        <strain evidence="10">FK01</strain>
        <strain evidence="9">KR01</strain>
    </source>
</reference>
<organism evidence="9">
    <name type="scientific">Paulinella micropora</name>
    <dbReference type="NCBI Taxonomy" id="1928728"/>
    <lineage>
        <taxon>Eukaryota</taxon>
        <taxon>Sar</taxon>
        <taxon>Rhizaria</taxon>
        <taxon>Cercozoa</taxon>
        <taxon>Imbricatea</taxon>
        <taxon>Silicofilosea</taxon>
        <taxon>Euglyphida</taxon>
        <taxon>Paulinellidae</taxon>
        <taxon>Paulinella</taxon>
    </lineage>
</organism>
<dbReference type="GO" id="GO:0015035">
    <property type="term" value="F:protein-disulfide reductase activity"/>
    <property type="evidence" value="ECO:0007669"/>
    <property type="project" value="InterPro"/>
</dbReference>
<dbReference type="Gene3D" id="3.40.30.10">
    <property type="entry name" value="Glutaredoxin"/>
    <property type="match status" value="1"/>
</dbReference>